<evidence type="ECO:0000259" key="3">
    <source>
        <dbReference type="PROSITE" id="PS50966"/>
    </source>
</evidence>
<keyword evidence="1" id="KW-0862">Zinc</keyword>
<comment type="caution">
    <text evidence="4">The sequence shown here is derived from an EMBL/GenBank/DDBJ whole genome shotgun (WGS) entry which is preliminary data.</text>
</comment>
<organism evidence="4 5">
    <name type="scientific">Candidatus Neomicrothrix subdominans</name>
    <dbReference type="NCBI Taxonomy" id="2954438"/>
    <lineage>
        <taxon>Bacteria</taxon>
        <taxon>Bacillati</taxon>
        <taxon>Actinomycetota</taxon>
        <taxon>Acidimicrobiia</taxon>
        <taxon>Acidimicrobiales</taxon>
        <taxon>Microthrixaceae</taxon>
        <taxon>Candidatus Neomicrothrix</taxon>
    </lineage>
</organism>
<feature type="region of interest" description="Disordered" evidence="2">
    <location>
        <begin position="47"/>
        <end position="82"/>
    </location>
</feature>
<dbReference type="Proteomes" id="UP000727993">
    <property type="component" value="Unassembled WGS sequence"/>
</dbReference>
<reference evidence="4 5" key="1">
    <citation type="submission" date="2020-10" db="EMBL/GenBank/DDBJ databases">
        <title>Connecting structure to function with the recovery of over 1000 high-quality activated sludge metagenome-assembled genomes encoding full-length rRNA genes using long-read sequencing.</title>
        <authorList>
            <person name="Singleton C.M."/>
            <person name="Petriglieri F."/>
            <person name="Kristensen J.M."/>
            <person name="Kirkegaard R.H."/>
            <person name="Michaelsen T.Y."/>
            <person name="Andersen M.H."/>
            <person name="Karst S.M."/>
            <person name="Dueholm M.S."/>
            <person name="Nielsen P.H."/>
            <person name="Albertsen M."/>
        </authorList>
    </citation>
    <scope>NUCLEOTIDE SEQUENCE [LARGE SCALE GENOMIC DNA]</scope>
    <source>
        <strain evidence="4">Lyne_18-Q3-R50-59_MAXAC.006</strain>
    </source>
</reference>
<sequence length="407" mass="42848">MTTPPENAPGSAAGSPNHLGWHGQWLQAAAECLGVAPRSVSLARNRGAGAQGSLDGDDSAASALFGDEPTGEPATADPPLPLSMEPGQVVAEDRSSGRRTVLTVRRWGPARWARARASLSGDAELERSLMSGRAHIRLRQALIEMQADPMPSQHDLSAECSCGRESCKHLAALLVALADEIASDPLLLLMLRGVDRVELGGGAQLDETPAGWPRARDPGIAAATAWSRHRQAPALASHRPPSERVRVDAPPADSGLSRAGLGALADLAAHRAAALLDDAPPEADGGLGVLAERLVERGLAPTTVAKRSGLSNEELEVRRRARVLAGEAGVAVLLDRFEADPDDLADGATALGGRVRQRANLITSGPTGRQLRIDRRGRWWLLRSDPELGWVLVEGPSDDPASLCEDI</sequence>
<dbReference type="PANTHER" id="PTHR38133">
    <property type="entry name" value="SLR1429 PROTEIN"/>
    <property type="match status" value="1"/>
</dbReference>
<name>A0A936NCL5_9ACTN</name>
<feature type="domain" description="SWIM-type" evidence="3">
    <location>
        <begin position="145"/>
        <end position="178"/>
    </location>
</feature>
<keyword evidence="1" id="KW-0863">Zinc-finger</keyword>
<evidence type="ECO:0000313" key="4">
    <source>
        <dbReference type="EMBL" id="MBK9297226.1"/>
    </source>
</evidence>
<gene>
    <name evidence="4" type="ORF">IPN02_10440</name>
</gene>
<protein>
    <recommendedName>
        <fullName evidence="3">SWIM-type domain-containing protein</fullName>
    </recommendedName>
</protein>
<keyword evidence="1" id="KW-0479">Metal-binding</keyword>
<accession>A0A936NCL5</accession>
<dbReference type="InterPro" id="IPR007527">
    <property type="entry name" value="Znf_SWIM"/>
</dbReference>
<dbReference type="PROSITE" id="PS50966">
    <property type="entry name" value="ZF_SWIM"/>
    <property type="match status" value="1"/>
</dbReference>
<dbReference type="EMBL" id="JADJZA010000007">
    <property type="protein sequence ID" value="MBK9297226.1"/>
    <property type="molecule type" value="Genomic_DNA"/>
</dbReference>
<dbReference type="PANTHER" id="PTHR38133:SF1">
    <property type="entry name" value="SLR1429 PROTEIN"/>
    <property type="match status" value="1"/>
</dbReference>
<evidence type="ECO:0000313" key="5">
    <source>
        <dbReference type="Proteomes" id="UP000727993"/>
    </source>
</evidence>
<proteinExistence type="predicted"/>
<feature type="region of interest" description="Disordered" evidence="2">
    <location>
        <begin position="230"/>
        <end position="252"/>
    </location>
</feature>
<evidence type="ECO:0000256" key="1">
    <source>
        <dbReference type="PROSITE-ProRule" id="PRU00325"/>
    </source>
</evidence>
<dbReference type="AlphaFoldDB" id="A0A936NCL5"/>
<dbReference type="GO" id="GO:0008270">
    <property type="term" value="F:zinc ion binding"/>
    <property type="evidence" value="ECO:0007669"/>
    <property type="project" value="UniProtKB-KW"/>
</dbReference>
<evidence type="ECO:0000256" key="2">
    <source>
        <dbReference type="SAM" id="MobiDB-lite"/>
    </source>
</evidence>
<feature type="region of interest" description="Disordered" evidence="2">
    <location>
        <begin position="1"/>
        <end position="20"/>
    </location>
</feature>